<keyword evidence="1" id="KW-0812">Transmembrane</keyword>
<gene>
    <name evidence="2" type="ORF">SAMN02745729_10457</name>
</gene>
<keyword evidence="3" id="KW-1185">Reference proteome</keyword>
<dbReference type="InterPro" id="IPR012902">
    <property type="entry name" value="N_methyl_site"/>
</dbReference>
<dbReference type="Gene3D" id="3.30.700.10">
    <property type="entry name" value="Glycoprotein, Type 4 Pilin"/>
    <property type="match status" value="1"/>
</dbReference>
<evidence type="ECO:0000313" key="3">
    <source>
        <dbReference type="Proteomes" id="UP000242469"/>
    </source>
</evidence>
<dbReference type="Proteomes" id="UP000242469">
    <property type="component" value="Unassembled WGS sequence"/>
</dbReference>
<proteinExistence type="predicted"/>
<dbReference type="OrthoDB" id="5296638at2"/>
<dbReference type="EMBL" id="FNRJ01000004">
    <property type="protein sequence ID" value="SEA51334.1"/>
    <property type="molecule type" value="Genomic_DNA"/>
</dbReference>
<dbReference type="InterPro" id="IPR045584">
    <property type="entry name" value="Pilin-like"/>
</dbReference>
<dbReference type="RefSeq" id="WP_091824707.1">
    <property type="nucleotide sequence ID" value="NZ_FNRJ01000004.1"/>
</dbReference>
<name>A0A1H4BTA7_9GAMM</name>
<dbReference type="AlphaFoldDB" id="A0A1H4BTA7"/>
<sequence length="120" mass="12259">MSKAKGFTLIELMIVVSIIGLLATVSLAAYLRYVRSAANNACLAEVKGYAMSVMLAVDNSMPIPVPPLSACVSTTNAATLAGLSASTVLDAYPVSPGTTGTRCNLQSNTACFLDSSVVGP</sequence>
<dbReference type="PROSITE" id="PS00409">
    <property type="entry name" value="PROKAR_NTER_METHYL"/>
    <property type="match status" value="1"/>
</dbReference>
<organism evidence="2 3">
    <name type="scientific">Marinobacterium iners DSM 11526</name>
    <dbReference type="NCBI Taxonomy" id="1122198"/>
    <lineage>
        <taxon>Bacteria</taxon>
        <taxon>Pseudomonadati</taxon>
        <taxon>Pseudomonadota</taxon>
        <taxon>Gammaproteobacteria</taxon>
        <taxon>Oceanospirillales</taxon>
        <taxon>Oceanospirillaceae</taxon>
        <taxon>Marinobacterium</taxon>
    </lineage>
</organism>
<accession>A0A1H4BTA7</accession>
<dbReference type="NCBIfam" id="TIGR02532">
    <property type="entry name" value="IV_pilin_GFxxxE"/>
    <property type="match status" value="1"/>
</dbReference>
<evidence type="ECO:0000313" key="2">
    <source>
        <dbReference type="EMBL" id="SEA51334.1"/>
    </source>
</evidence>
<reference evidence="3" key="1">
    <citation type="submission" date="2016-10" db="EMBL/GenBank/DDBJ databases">
        <authorList>
            <person name="Varghese N."/>
            <person name="Submissions S."/>
        </authorList>
    </citation>
    <scope>NUCLEOTIDE SEQUENCE [LARGE SCALE GENOMIC DNA]</scope>
    <source>
        <strain evidence="3">DSM 11526</strain>
    </source>
</reference>
<dbReference type="SUPFAM" id="SSF54523">
    <property type="entry name" value="Pili subunits"/>
    <property type="match status" value="1"/>
</dbReference>
<dbReference type="Pfam" id="PF07963">
    <property type="entry name" value="N_methyl"/>
    <property type="match status" value="1"/>
</dbReference>
<evidence type="ECO:0000256" key="1">
    <source>
        <dbReference type="SAM" id="Phobius"/>
    </source>
</evidence>
<keyword evidence="1" id="KW-1133">Transmembrane helix</keyword>
<feature type="transmembrane region" description="Helical" evidence="1">
    <location>
        <begin position="12"/>
        <end position="33"/>
    </location>
</feature>
<keyword evidence="1" id="KW-0472">Membrane</keyword>
<dbReference type="STRING" id="1122198.SAMN02745729_10457"/>
<protein>
    <submittedName>
        <fullName evidence="2">Type IV pilus assembly protein PilA</fullName>
    </submittedName>
</protein>